<sequence>MNDALLAAFEEELAILYERAEEFAVEFPGVAEQLGGLKRGTADPGIKALLEGAAFMAARVQLQLEAEFSTFTTEFLDQILPGHLEPVPSLALLAALPSAGSDADAAGRLVPAGSIAESTHRDAARGVACQFRLTSPIALWPLEITAAEYLPSAAAMQALGVGSGPQVVAGLKITLKRLAPGGGPEAKVRPIGELKLDDLVLHLVGQRAERDAIYEQLFARLSGIAVRYLNETGDPRAARLPASAVEQIGFSPDEALFPPDDRVSPGFALLREFFAFPDKYLGFRLTGLGAALCGVRADTIDLVFEFTEVAASLGARVSAKSFRLFAAPAVNLFEKRCDRIRLTADRHEHHVVPDRSALLEYEPHRILGVTAIFSGKADGAPVLPLHAPAAALDATGGKRGGSLTYTARRLPRRPTDQERRHGSAPAYRGTDLFLSLGGTAAEGLDAAPRELAVTALCSNRHLAGELGRVPGGGRMRLLGNSELPLDTIVGPSEPRESVVAGPPRPGGPQRGEILWRLIGFLSFNHTGLASPDPKAGAEALRAVLSLYADLSDVAAERRLRGILALCCRPVTRRLRRPDGFHGARGVEVTVTLDDAAFEGAGVMLLGAVLERFLADLSSVNSFTETVIETPARGVVKRWPPRSGTGPVL</sequence>
<proteinExistence type="predicted"/>
<comment type="caution">
    <text evidence="2">The sequence shown here is derived from an EMBL/GenBank/DDBJ whole genome shotgun (WGS) entry which is preliminary data.</text>
</comment>
<dbReference type="PANTHER" id="PTHR35370">
    <property type="entry name" value="CYTOPLASMIC PROTEIN-RELATED-RELATED"/>
    <property type="match status" value="1"/>
</dbReference>
<dbReference type="EMBL" id="JAAAMG010000001">
    <property type="protein sequence ID" value="NDW02811.1"/>
    <property type="molecule type" value="Genomic_DNA"/>
</dbReference>
<dbReference type="NCBIfam" id="TIGR03359">
    <property type="entry name" value="VI_chp_6"/>
    <property type="match status" value="1"/>
</dbReference>
<dbReference type="InterPro" id="IPR010272">
    <property type="entry name" value="T6SS_TssF"/>
</dbReference>
<organism evidence="2 3">
    <name type="scientific">Jiella pacifica</name>
    <dbReference type="NCBI Taxonomy" id="2696469"/>
    <lineage>
        <taxon>Bacteria</taxon>
        <taxon>Pseudomonadati</taxon>
        <taxon>Pseudomonadota</taxon>
        <taxon>Alphaproteobacteria</taxon>
        <taxon>Hyphomicrobiales</taxon>
        <taxon>Aurantimonadaceae</taxon>
        <taxon>Jiella</taxon>
    </lineage>
</organism>
<feature type="region of interest" description="Disordered" evidence="1">
    <location>
        <begin position="485"/>
        <end position="506"/>
    </location>
</feature>
<dbReference type="Pfam" id="PF05947">
    <property type="entry name" value="T6SS_TssF"/>
    <property type="match status" value="1"/>
</dbReference>
<dbReference type="AlphaFoldDB" id="A0A6N9SVJ0"/>
<dbReference type="PANTHER" id="PTHR35370:SF1">
    <property type="entry name" value="TYPE VI SECRETION SYSTEM COMPONENT TSSF1"/>
    <property type="match status" value="1"/>
</dbReference>
<gene>
    <name evidence="2" type="primary">tssF</name>
    <name evidence="2" type="ORF">GTK09_00075</name>
</gene>
<dbReference type="RefSeq" id="WP_163460457.1">
    <property type="nucleotide sequence ID" value="NZ_JAAAMG010000001.1"/>
</dbReference>
<keyword evidence="3" id="KW-1185">Reference proteome</keyword>
<name>A0A6N9SVJ0_9HYPH</name>
<protein>
    <submittedName>
        <fullName evidence="2">Type VI secretion system baseplate subunit TssF</fullName>
    </submittedName>
</protein>
<evidence type="ECO:0000313" key="2">
    <source>
        <dbReference type="EMBL" id="NDW02811.1"/>
    </source>
</evidence>
<accession>A0A6N9SVJ0</accession>
<evidence type="ECO:0000313" key="3">
    <source>
        <dbReference type="Proteomes" id="UP000469011"/>
    </source>
</evidence>
<evidence type="ECO:0000256" key="1">
    <source>
        <dbReference type="SAM" id="MobiDB-lite"/>
    </source>
</evidence>
<dbReference type="Proteomes" id="UP000469011">
    <property type="component" value="Unassembled WGS sequence"/>
</dbReference>
<reference evidence="2 3" key="1">
    <citation type="submission" date="2020-01" db="EMBL/GenBank/DDBJ databases">
        <title>Jiella pacifica sp. nov.</title>
        <authorList>
            <person name="Xue Z."/>
            <person name="Zhu S."/>
            <person name="Chen J."/>
            <person name="Yang J."/>
        </authorList>
    </citation>
    <scope>NUCLEOTIDE SEQUENCE [LARGE SCALE GENOMIC DNA]</scope>
    <source>
        <strain evidence="2 3">40Bstr34</strain>
    </source>
</reference>